<evidence type="ECO:0000256" key="1">
    <source>
        <dbReference type="ARBA" id="ARBA00004651"/>
    </source>
</evidence>
<evidence type="ECO:0000256" key="3">
    <source>
        <dbReference type="ARBA" id="ARBA00022475"/>
    </source>
</evidence>
<dbReference type="InterPro" id="IPR006685">
    <property type="entry name" value="MscS_channel_2nd"/>
</dbReference>
<dbReference type="AlphaFoldDB" id="A0A2G4F4P0"/>
<dbReference type="Gene3D" id="2.60.120.10">
    <property type="entry name" value="Jelly Rolls"/>
    <property type="match status" value="1"/>
</dbReference>
<name>A0A2G4F4P0_9CYAN</name>
<accession>A0A2G4F4P0</accession>
<dbReference type="InterPro" id="IPR049278">
    <property type="entry name" value="MS_channel_C"/>
</dbReference>
<reference evidence="9" key="1">
    <citation type="submission" date="2017-10" db="EMBL/GenBank/DDBJ databases">
        <title>Draft genome sequence of the planktic cyanobacteria Tychonema bourrellyi isolated from alpine lentic freshwater.</title>
        <authorList>
            <person name="Tett A."/>
            <person name="Armanini F."/>
            <person name="Asnicar F."/>
            <person name="Boscaini A."/>
            <person name="Pasolli E."/>
            <person name="Zolfo M."/>
            <person name="Donati C."/>
            <person name="Salmaso N."/>
            <person name="Segata N."/>
        </authorList>
    </citation>
    <scope>NUCLEOTIDE SEQUENCE</scope>
    <source>
        <strain evidence="9">FEM_GT703</strain>
    </source>
</reference>
<feature type="transmembrane region" description="Helical" evidence="7">
    <location>
        <begin position="115"/>
        <end position="133"/>
    </location>
</feature>
<dbReference type="InterPro" id="IPR011066">
    <property type="entry name" value="MscS_channel_C_sf"/>
</dbReference>
<dbReference type="SUPFAM" id="SSF51206">
    <property type="entry name" value="cAMP-binding domain-like"/>
    <property type="match status" value="1"/>
</dbReference>
<dbReference type="PANTHER" id="PTHR30221:SF1">
    <property type="entry name" value="SMALL-CONDUCTANCE MECHANOSENSITIVE CHANNEL"/>
    <property type="match status" value="1"/>
</dbReference>
<comment type="subcellular location">
    <subcellularLocation>
        <location evidence="1">Cell membrane</location>
        <topology evidence="1">Multi-pass membrane protein</topology>
    </subcellularLocation>
</comment>
<dbReference type="PANTHER" id="PTHR30221">
    <property type="entry name" value="SMALL-CONDUCTANCE MECHANOSENSITIVE CHANNEL"/>
    <property type="match status" value="1"/>
</dbReference>
<comment type="caution">
    <text evidence="9">The sequence shown here is derived from an EMBL/GenBank/DDBJ whole genome shotgun (WGS) entry which is preliminary data.</text>
</comment>
<sequence>MGNLNWQESGLIWVIVLGIGFPLLVILLGEVIQRLKRQGNPLASTLRTVKNLVLPSFALMIFVRDVFKLDPQATLVKVIQTLFWICVINAALSLINALLFEQAEADTWRGRMPKLLVDLCRVVSIFVGGAIVLSEVWGADLAGLATALGVTSIVLGLALQDPLGSILMGIMLLFERPFNIGDWLKVGDAEGQVIDMNWRAVRLLTEERQVFIIPHQILGKEVICNYTAPDRIYFGSIKVGFSYDNPPNVVRQVLFNTALSVPGILAEPEPDAQTISYDDFVITYKVEFFVKDFLQLESAQNEFMTRIWYAARRNNLTLYHYKYQCAVESNAGQTDSTASKLSQGFSAIPALIPVTREQSSLDQLTKGTILQHFGRGETAIRQGDRVFSMYIIISGEAVMTVLNDAGPELEVVKLSRGEFFGVMALFSREASPVSVTAVEDMEVMVINSDAVNAMIERQPSLSREIAQVIEMRRHAINIALRTSRNELVPT</sequence>
<protein>
    <submittedName>
        <fullName evidence="9">Small-conductance mechanosensitive channel</fullName>
    </submittedName>
</protein>
<dbReference type="InterPro" id="IPR014710">
    <property type="entry name" value="RmlC-like_jellyroll"/>
</dbReference>
<feature type="transmembrane region" description="Helical" evidence="7">
    <location>
        <begin position="52"/>
        <end position="69"/>
    </location>
</feature>
<evidence type="ECO:0000256" key="2">
    <source>
        <dbReference type="ARBA" id="ARBA00008017"/>
    </source>
</evidence>
<dbReference type="Pfam" id="PF00924">
    <property type="entry name" value="MS_channel_2nd"/>
    <property type="match status" value="1"/>
</dbReference>
<dbReference type="InterPro" id="IPR010920">
    <property type="entry name" value="LSM_dom_sf"/>
</dbReference>
<evidence type="ECO:0000259" key="8">
    <source>
        <dbReference type="PROSITE" id="PS50042"/>
    </source>
</evidence>
<dbReference type="Pfam" id="PF21082">
    <property type="entry name" value="MS_channel_3rd"/>
    <property type="match status" value="1"/>
</dbReference>
<dbReference type="GO" id="GO:0005886">
    <property type="term" value="C:plasma membrane"/>
    <property type="evidence" value="ECO:0007669"/>
    <property type="project" value="UniProtKB-SubCell"/>
</dbReference>
<dbReference type="CDD" id="cd00038">
    <property type="entry name" value="CAP_ED"/>
    <property type="match status" value="1"/>
</dbReference>
<dbReference type="Proteomes" id="UP000226442">
    <property type="component" value="Unassembled WGS sequence"/>
</dbReference>
<evidence type="ECO:0000256" key="4">
    <source>
        <dbReference type="ARBA" id="ARBA00022692"/>
    </source>
</evidence>
<keyword evidence="5 7" id="KW-1133">Transmembrane helix</keyword>
<dbReference type="OrthoDB" id="9809206at2"/>
<keyword evidence="3" id="KW-1003">Cell membrane</keyword>
<dbReference type="GO" id="GO:0008381">
    <property type="term" value="F:mechanosensitive monoatomic ion channel activity"/>
    <property type="evidence" value="ECO:0007669"/>
    <property type="project" value="InterPro"/>
</dbReference>
<evidence type="ECO:0000313" key="9">
    <source>
        <dbReference type="EMBL" id="PHX56708.1"/>
    </source>
</evidence>
<dbReference type="Pfam" id="PF00027">
    <property type="entry name" value="cNMP_binding"/>
    <property type="match status" value="1"/>
</dbReference>
<organism evidence="9 10">
    <name type="scientific">Tychonema bourrellyi FEM_GT703</name>
    <dbReference type="NCBI Taxonomy" id="2040638"/>
    <lineage>
        <taxon>Bacteria</taxon>
        <taxon>Bacillati</taxon>
        <taxon>Cyanobacteriota</taxon>
        <taxon>Cyanophyceae</taxon>
        <taxon>Oscillatoriophycideae</taxon>
        <taxon>Oscillatoriales</taxon>
        <taxon>Microcoleaceae</taxon>
        <taxon>Tychonema</taxon>
    </lineage>
</organism>
<dbReference type="EMBL" id="NXIB02000013">
    <property type="protein sequence ID" value="PHX56708.1"/>
    <property type="molecule type" value="Genomic_DNA"/>
</dbReference>
<dbReference type="PROSITE" id="PS50042">
    <property type="entry name" value="CNMP_BINDING_3"/>
    <property type="match status" value="1"/>
</dbReference>
<feature type="transmembrane region" description="Helical" evidence="7">
    <location>
        <begin position="12"/>
        <end position="32"/>
    </location>
</feature>
<keyword evidence="4 7" id="KW-0812">Transmembrane</keyword>
<feature type="domain" description="Cyclic nucleotide-binding" evidence="8">
    <location>
        <begin position="352"/>
        <end position="472"/>
    </location>
</feature>
<dbReference type="SMART" id="SM00100">
    <property type="entry name" value="cNMP"/>
    <property type="match status" value="1"/>
</dbReference>
<gene>
    <name evidence="9" type="ORF">CP500_003580</name>
</gene>
<dbReference type="RefSeq" id="WP_096829935.1">
    <property type="nucleotide sequence ID" value="NZ_NXIB02000013.1"/>
</dbReference>
<dbReference type="InterPro" id="IPR049142">
    <property type="entry name" value="MS_channel_1st"/>
</dbReference>
<comment type="similarity">
    <text evidence="2">Belongs to the MscS (TC 1.A.23) family.</text>
</comment>
<keyword evidence="10" id="KW-1185">Reference proteome</keyword>
<dbReference type="Gene3D" id="3.30.70.100">
    <property type="match status" value="1"/>
</dbReference>
<dbReference type="Gene3D" id="2.30.30.60">
    <property type="match status" value="1"/>
</dbReference>
<dbReference type="SUPFAM" id="SSF50182">
    <property type="entry name" value="Sm-like ribonucleoproteins"/>
    <property type="match status" value="1"/>
</dbReference>
<dbReference type="InterPro" id="IPR018490">
    <property type="entry name" value="cNMP-bd_dom_sf"/>
</dbReference>
<proteinExistence type="inferred from homology"/>
<dbReference type="InterPro" id="IPR011014">
    <property type="entry name" value="MscS_channel_TM-2"/>
</dbReference>
<evidence type="ECO:0000256" key="6">
    <source>
        <dbReference type="ARBA" id="ARBA00023136"/>
    </source>
</evidence>
<dbReference type="InterPro" id="IPR045275">
    <property type="entry name" value="MscS_archaea/bacteria_type"/>
</dbReference>
<keyword evidence="6 7" id="KW-0472">Membrane</keyword>
<evidence type="ECO:0000256" key="5">
    <source>
        <dbReference type="ARBA" id="ARBA00022989"/>
    </source>
</evidence>
<evidence type="ECO:0000313" key="10">
    <source>
        <dbReference type="Proteomes" id="UP000226442"/>
    </source>
</evidence>
<dbReference type="Gene3D" id="1.10.287.1260">
    <property type="match status" value="1"/>
</dbReference>
<dbReference type="Pfam" id="PF21088">
    <property type="entry name" value="MS_channel_1st"/>
    <property type="match status" value="1"/>
</dbReference>
<feature type="transmembrane region" description="Helical" evidence="7">
    <location>
        <begin position="81"/>
        <end position="103"/>
    </location>
</feature>
<dbReference type="SUPFAM" id="SSF82861">
    <property type="entry name" value="Mechanosensitive channel protein MscS (YggB), transmembrane region"/>
    <property type="match status" value="1"/>
</dbReference>
<evidence type="ECO:0000256" key="7">
    <source>
        <dbReference type="SAM" id="Phobius"/>
    </source>
</evidence>
<dbReference type="SUPFAM" id="SSF82689">
    <property type="entry name" value="Mechanosensitive channel protein MscS (YggB), C-terminal domain"/>
    <property type="match status" value="1"/>
</dbReference>
<dbReference type="InterPro" id="IPR000595">
    <property type="entry name" value="cNMP-bd_dom"/>
</dbReference>
<dbReference type="InterPro" id="IPR023408">
    <property type="entry name" value="MscS_beta-dom_sf"/>
</dbReference>